<dbReference type="EMBL" id="CP001510">
    <property type="protein sequence ID" value="ACS42442.1"/>
    <property type="molecule type" value="Genomic_DNA"/>
</dbReference>
<organism evidence="1 2">
    <name type="scientific">Methylorubrum extorquens (strain ATCC 14718 / DSM 1338 / JCM 2805 / NCIMB 9133 / AM1)</name>
    <name type="common">Methylobacterium extorquens</name>
    <dbReference type="NCBI Taxonomy" id="272630"/>
    <lineage>
        <taxon>Bacteria</taxon>
        <taxon>Pseudomonadati</taxon>
        <taxon>Pseudomonadota</taxon>
        <taxon>Alphaproteobacteria</taxon>
        <taxon>Hyphomicrobiales</taxon>
        <taxon>Methylobacteriaceae</taxon>
        <taxon>Methylorubrum</taxon>
    </lineage>
</organism>
<name>C5ARV4_METEA</name>
<gene>
    <name evidence="1" type="ordered locus">MexAM1_META1p4831</name>
</gene>
<accession>C5ARV4</accession>
<dbReference type="HOGENOM" id="CLU_3434054_0_0_5"/>
<sequence length="15" mass="1872">MALKHFLRITLLFRL</sequence>
<protein>
    <submittedName>
        <fullName evidence="1">Uncharacterized protein</fullName>
    </submittedName>
</protein>
<evidence type="ECO:0000313" key="2">
    <source>
        <dbReference type="Proteomes" id="UP000009081"/>
    </source>
</evidence>
<keyword evidence="2" id="KW-1185">Reference proteome</keyword>
<reference evidence="1 2" key="1">
    <citation type="journal article" date="2009" name="PLoS ONE">
        <title>Methylobacterium genome sequences: a reference blueprint to investigate microbial metabolism of C1 compounds from natural and industrial sources.</title>
        <authorList>
            <person name="Vuilleumier S."/>
            <person name="Chistoserdova L."/>
            <person name="Lee M.-C."/>
            <person name="Bringel F."/>
            <person name="Lajus A."/>
            <person name="Zhou Y."/>
            <person name="Gourion B."/>
            <person name="Barbe V."/>
            <person name="Chang J."/>
            <person name="Cruveiller S."/>
            <person name="Dossat C."/>
            <person name="Gillett W."/>
            <person name="Gruffaz C."/>
            <person name="Haugen E."/>
            <person name="Hourcade E."/>
            <person name="Levy R."/>
            <person name="Mangenot S."/>
            <person name="Muller E."/>
            <person name="Nadalig T."/>
            <person name="Pagni M."/>
            <person name="Penny C."/>
            <person name="Peyraud R."/>
            <person name="Robinson D.G."/>
            <person name="Roche D."/>
            <person name="Rouy Z."/>
            <person name="Saenampechek C."/>
            <person name="Salvignol G."/>
            <person name="Vallenet D."/>
            <person name="Wu Z."/>
            <person name="Marx C.J."/>
            <person name="Vorholt J.A."/>
            <person name="Olson M.V."/>
            <person name="Kaul R."/>
            <person name="Weissenbach J."/>
            <person name="Medigue C."/>
            <person name="Lidstrom M.E."/>
        </authorList>
    </citation>
    <scope>NUCLEOTIDE SEQUENCE [LARGE SCALE GENOMIC DNA]</scope>
    <source>
        <strain evidence="2">ATCC 14718 / DSM 1338 / JCM 2805 / NCIMB 9133 / AM1</strain>
    </source>
</reference>
<proteinExistence type="predicted"/>
<evidence type="ECO:0000313" key="1">
    <source>
        <dbReference type="EMBL" id="ACS42442.1"/>
    </source>
</evidence>
<dbReference type="KEGG" id="mea:Mex_1p4831"/>
<dbReference type="Proteomes" id="UP000009081">
    <property type="component" value="Chromosome"/>
</dbReference>